<dbReference type="InterPro" id="IPR002347">
    <property type="entry name" value="SDR_fam"/>
</dbReference>
<gene>
    <name evidence="1" type="ORF">ONB1V03_LOCUS13095</name>
</gene>
<dbReference type="AlphaFoldDB" id="A0A7R9MAD2"/>
<dbReference type="OrthoDB" id="6432056at2759"/>
<dbReference type="Gene3D" id="3.40.50.720">
    <property type="entry name" value="NAD(P)-binding Rossmann-like Domain"/>
    <property type="match status" value="1"/>
</dbReference>
<keyword evidence="2" id="KW-1185">Reference proteome</keyword>
<reference evidence="1" key="1">
    <citation type="submission" date="2020-11" db="EMBL/GenBank/DDBJ databases">
        <authorList>
            <person name="Tran Van P."/>
        </authorList>
    </citation>
    <scope>NUCLEOTIDE SEQUENCE</scope>
</reference>
<dbReference type="PRINTS" id="PR00080">
    <property type="entry name" value="SDRFAMILY"/>
</dbReference>
<dbReference type="EMBL" id="CAJPVJ010011159">
    <property type="protein sequence ID" value="CAG2173646.1"/>
    <property type="molecule type" value="Genomic_DNA"/>
</dbReference>
<dbReference type="EMBL" id="OC925984">
    <property type="protein sequence ID" value="CAD7656459.1"/>
    <property type="molecule type" value="Genomic_DNA"/>
</dbReference>
<protein>
    <submittedName>
        <fullName evidence="1">Uncharacterized protein</fullName>
    </submittedName>
</protein>
<proteinExistence type="predicted"/>
<dbReference type="PRINTS" id="PR00081">
    <property type="entry name" value="GDHRDH"/>
</dbReference>
<name>A0A7R9MAD2_9ACAR</name>
<organism evidence="1">
    <name type="scientific">Oppiella nova</name>
    <dbReference type="NCBI Taxonomy" id="334625"/>
    <lineage>
        <taxon>Eukaryota</taxon>
        <taxon>Metazoa</taxon>
        <taxon>Ecdysozoa</taxon>
        <taxon>Arthropoda</taxon>
        <taxon>Chelicerata</taxon>
        <taxon>Arachnida</taxon>
        <taxon>Acari</taxon>
        <taxon>Acariformes</taxon>
        <taxon>Sarcoptiformes</taxon>
        <taxon>Oribatida</taxon>
        <taxon>Brachypylina</taxon>
        <taxon>Oppioidea</taxon>
        <taxon>Oppiidae</taxon>
        <taxon>Oppiella</taxon>
    </lineage>
</organism>
<dbReference type="FunFam" id="3.40.50.720:FF:000084">
    <property type="entry name" value="Short-chain dehydrogenase reductase"/>
    <property type="match status" value="1"/>
</dbReference>
<evidence type="ECO:0000313" key="2">
    <source>
        <dbReference type="Proteomes" id="UP000728032"/>
    </source>
</evidence>
<evidence type="ECO:0000313" key="1">
    <source>
        <dbReference type="EMBL" id="CAD7656459.1"/>
    </source>
</evidence>
<dbReference type="PANTHER" id="PTHR43975">
    <property type="entry name" value="ZGC:101858"/>
    <property type="match status" value="1"/>
</dbReference>
<dbReference type="PANTHER" id="PTHR43975:SF2">
    <property type="entry name" value="EG:BACR7A4.14 PROTEIN-RELATED"/>
    <property type="match status" value="1"/>
</dbReference>
<sequence>MATKYNFEGKVTLITGSSSGIGAAIALLFARSGARVVVSGLDGRDVHSVADECATISSAESVLGVVSDVRLESDCRRLIATTIDSFGRLDILVNSTGVFDMTGITDPGYMQKQSQVFDVNLNSVILLTHLSVKYLEITKGNIIYISSIGGERAVIINIVTKAKNISSYCMTKCALNMFTKCMATELGTKGIRINAISPGIVQTNIFKTSGYSDEQAKLFWEADANRAARYPVGHYGEPIDVAQCALYLASSNANFITGTIHVVDGGASLGYV</sequence>
<dbReference type="InterPro" id="IPR036291">
    <property type="entry name" value="NAD(P)-bd_dom_sf"/>
</dbReference>
<accession>A0A7R9MAD2</accession>
<dbReference type="Pfam" id="PF13561">
    <property type="entry name" value="adh_short_C2"/>
    <property type="match status" value="1"/>
</dbReference>
<dbReference type="SUPFAM" id="SSF51735">
    <property type="entry name" value="NAD(P)-binding Rossmann-fold domains"/>
    <property type="match status" value="1"/>
</dbReference>
<dbReference type="Proteomes" id="UP000728032">
    <property type="component" value="Unassembled WGS sequence"/>
</dbReference>